<dbReference type="Proteomes" id="UP001211689">
    <property type="component" value="Unassembled WGS sequence"/>
</dbReference>
<dbReference type="RefSeq" id="WP_271470271.1">
    <property type="nucleotide sequence ID" value="NZ_JANEWF010000003.1"/>
</dbReference>
<accession>A0ABT4Y1E3</accession>
<gene>
    <name evidence="1" type="ORF">NNO07_06145</name>
</gene>
<name>A0ABT4Y1E3_METRE</name>
<organism evidence="1 2">
    <name type="scientific">Metapseudomonas resinovorans</name>
    <name type="common">Pseudomonas resinovorans</name>
    <dbReference type="NCBI Taxonomy" id="53412"/>
    <lineage>
        <taxon>Bacteria</taxon>
        <taxon>Pseudomonadati</taxon>
        <taxon>Pseudomonadota</taxon>
        <taxon>Gammaproteobacteria</taxon>
        <taxon>Pseudomonadales</taxon>
        <taxon>Pseudomonadaceae</taxon>
        <taxon>Metapseudomonas</taxon>
    </lineage>
</organism>
<reference evidence="1 2" key="1">
    <citation type="submission" date="2022-07" db="EMBL/GenBank/DDBJ databases">
        <title>Genome Analysis of Selected Gammaproteobacteria from Nigerian Food snails.</title>
        <authorList>
            <person name="Okafor A.C."/>
        </authorList>
    </citation>
    <scope>NUCLEOTIDE SEQUENCE [LARGE SCALE GENOMIC DNA]</scope>
    <source>
        <strain evidence="1 2">Awg 2</strain>
    </source>
</reference>
<dbReference type="EMBL" id="JANEWF010000003">
    <property type="protein sequence ID" value="MDA8482644.1"/>
    <property type="molecule type" value="Genomic_DNA"/>
</dbReference>
<sequence>MAYQYLPNTHPDLVVIEGAPVSPDNGSIFAVSEGGLSRRE</sequence>
<protein>
    <submittedName>
        <fullName evidence="1">Uncharacterized protein</fullName>
    </submittedName>
</protein>
<evidence type="ECO:0000313" key="2">
    <source>
        <dbReference type="Proteomes" id="UP001211689"/>
    </source>
</evidence>
<comment type="caution">
    <text evidence="1">The sequence shown here is derived from an EMBL/GenBank/DDBJ whole genome shotgun (WGS) entry which is preliminary data.</text>
</comment>
<keyword evidence="2" id="KW-1185">Reference proteome</keyword>
<proteinExistence type="predicted"/>
<evidence type="ECO:0000313" key="1">
    <source>
        <dbReference type="EMBL" id="MDA8482644.1"/>
    </source>
</evidence>